<gene>
    <name evidence="1" type="ORF">AK812_SmicGene10337</name>
</gene>
<dbReference type="AlphaFoldDB" id="A0A1Q9EG25"/>
<proteinExistence type="predicted"/>
<dbReference type="EMBL" id="LSRX01000161">
    <property type="protein sequence ID" value="OLQ06394.1"/>
    <property type="molecule type" value="Genomic_DNA"/>
</dbReference>
<dbReference type="Proteomes" id="UP000186817">
    <property type="component" value="Unassembled WGS sequence"/>
</dbReference>
<dbReference type="OrthoDB" id="10278553at2759"/>
<accession>A0A1Q9EG25</accession>
<protein>
    <submittedName>
        <fullName evidence="1">Uncharacterized protein</fullName>
    </submittedName>
</protein>
<name>A0A1Q9EG25_SYMMI</name>
<evidence type="ECO:0000313" key="2">
    <source>
        <dbReference type="Proteomes" id="UP000186817"/>
    </source>
</evidence>
<reference evidence="1 2" key="1">
    <citation type="submission" date="2016-02" db="EMBL/GenBank/DDBJ databases">
        <title>Genome analysis of coral dinoflagellate symbionts highlights evolutionary adaptations to a symbiotic lifestyle.</title>
        <authorList>
            <person name="Aranda M."/>
            <person name="Li Y."/>
            <person name="Liew Y.J."/>
            <person name="Baumgarten S."/>
            <person name="Simakov O."/>
            <person name="Wilson M."/>
            <person name="Piel J."/>
            <person name="Ashoor H."/>
            <person name="Bougouffa S."/>
            <person name="Bajic V.B."/>
            <person name="Ryu T."/>
            <person name="Ravasi T."/>
            <person name="Bayer T."/>
            <person name="Micklem G."/>
            <person name="Kim H."/>
            <person name="Bhak J."/>
            <person name="Lajeunesse T.C."/>
            <person name="Voolstra C.R."/>
        </authorList>
    </citation>
    <scope>NUCLEOTIDE SEQUENCE [LARGE SCALE GENOMIC DNA]</scope>
    <source>
        <strain evidence="1 2">CCMP2467</strain>
    </source>
</reference>
<evidence type="ECO:0000313" key="1">
    <source>
        <dbReference type="EMBL" id="OLQ06394.1"/>
    </source>
</evidence>
<keyword evidence="2" id="KW-1185">Reference proteome</keyword>
<organism evidence="1 2">
    <name type="scientific">Symbiodinium microadriaticum</name>
    <name type="common">Dinoflagellate</name>
    <name type="synonym">Zooxanthella microadriatica</name>
    <dbReference type="NCBI Taxonomy" id="2951"/>
    <lineage>
        <taxon>Eukaryota</taxon>
        <taxon>Sar</taxon>
        <taxon>Alveolata</taxon>
        <taxon>Dinophyceae</taxon>
        <taxon>Suessiales</taxon>
        <taxon>Symbiodiniaceae</taxon>
        <taxon>Symbiodinium</taxon>
    </lineage>
</organism>
<sequence length="358" mass="39939">MHLWDPILAEGSSTAHHTAELTGTDCPRCPRHLSGYTGGSMQEDAKVNWLRITQNRAQALGKKRKDEELSFDDLWEMFMSLVCCPTYGTALPAHLESDCLCIACTKHMCIILPRLPPTFIEKLFPCRAILRINSPKPTKSGGSKAECAYLEWDPEEPTHANFRWADIDEAVASTRRRFAASDTVRSSRLRWCHKFGPQNQCDCTVPPTEIQSVPDLKHVLAHVVSMTTDMGVEIGIGDVSGLSVEEILPTWSQDELQAAANDTADPASCLADTFMPKALVIPGVNHIVNNMSKDASESMLQWQQWLAGFKPIVQLLHHSHIRNRLVASCFRGSPHAWMEKYFQSFAQSLATDGLLRQV</sequence>
<comment type="caution">
    <text evidence="1">The sequence shown here is derived from an EMBL/GenBank/DDBJ whole genome shotgun (WGS) entry which is preliminary data.</text>
</comment>